<dbReference type="Pfam" id="PF01494">
    <property type="entry name" value="FAD_binding_3"/>
    <property type="match status" value="2"/>
</dbReference>
<dbReference type="Gene3D" id="3.50.50.60">
    <property type="entry name" value="FAD/NAD(P)-binding domain"/>
    <property type="match status" value="2"/>
</dbReference>
<proteinExistence type="predicted"/>
<keyword evidence="4" id="KW-1185">Reference proteome</keyword>
<dbReference type="SUPFAM" id="SSF54373">
    <property type="entry name" value="FAD-linked reductases, C-terminal domain"/>
    <property type="match status" value="1"/>
</dbReference>
<accession>A0ABY4X7E0</accession>
<feature type="domain" description="FAD-binding" evidence="1">
    <location>
        <begin position="294"/>
        <end position="357"/>
    </location>
</feature>
<dbReference type="EMBL" id="CP084930">
    <property type="protein sequence ID" value="USI72827.1"/>
    <property type="molecule type" value="Genomic_DNA"/>
</dbReference>
<dbReference type="GO" id="GO:0004497">
    <property type="term" value="F:monooxygenase activity"/>
    <property type="evidence" value="ECO:0007669"/>
    <property type="project" value="UniProtKB-KW"/>
</dbReference>
<dbReference type="InterPro" id="IPR036188">
    <property type="entry name" value="FAD/NAD-bd_sf"/>
</dbReference>
<dbReference type="NCBIfam" id="NF005566">
    <property type="entry name" value="PRK07236.1"/>
    <property type="match status" value="1"/>
</dbReference>
<dbReference type="Proteomes" id="UP001056937">
    <property type="component" value="Chromosome 1"/>
</dbReference>
<dbReference type="InterPro" id="IPR002938">
    <property type="entry name" value="FAD-bd"/>
</dbReference>
<evidence type="ECO:0000313" key="3">
    <source>
        <dbReference type="EMBL" id="USI72827.1"/>
    </source>
</evidence>
<dbReference type="PRINTS" id="PR00420">
    <property type="entry name" value="RNGMNOXGNASE"/>
</dbReference>
<dbReference type="PANTHER" id="PTHR47469:SF2">
    <property type="entry name" value="OS06G0597600 PROTEIN"/>
    <property type="match status" value="1"/>
</dbReference>
<dbReference type="Pfam" id="PF22607">
    <property type="entry name" value="FAD_binding-like"/>
    <property type="match status" value="1"/>
</dbReference>
<name>A0ABY4X7E0_9SPHN</name>
<dbReference type="PANTHER" id="PTHR47469">
    <property type="entry name" value="MONOOXYGENASE-LIKE"/>
    <property type="match status" value="1"/>
</dbReference>
<keyword evidence="3" id="KW-0560">Oxidoreductase</keyword>
<dbReference type="InterPro" id="IPR053212">
    <property type="entry name" value="DHP_3-monooxygenase"/>
</dbReference>
<gene>
    <name evidence="3" type="ORF">LHA26_16405</name>
</gene>
<reference evidence="3" key="1">
    <citation type="journal article" date="2022" name="Toxins">
        <title>Genomic Analysis of Sphingopyxis sp. USTB-05 for Biodegrading Cyanobacterial Hepatotoxins.</title>
        <authorList>
            <person name="Liu C."/>
            <person name="Xu Q."/>
            <person name="Zhao Z."/>
            <person name="Zhang H."/>
            <person name="Liu X."/>
            <person name="Yin C."/>
            <person name="Liu Y."/>
            <person name="Yan H."/>
        </authorList>
    </citation>
    <scope>NUCLEOTIDE SEQUENCE</scope>
    <source>
        <strain evidence="3">NBD5</strain>
    </source>
</reference>
<feature type="domain" description="2,6-dihydroxypyridine 3-monooxygenase substrate binding" evidence="2">
    <location>
        <begin position="164"/>
        <end position="289"/>
    </location>
</feature>
<sequence>MRVAIAGGSLGGLFAGALLRRDGHEVTILERSASGLDGRGAGLVAQEEVFAILRALGRPEVATTGVTAHERITLDRAGGVAHRDARSQMQISWDALYLAVRDLMPDGCYRIGAAVDAAGSDGDRAWLRTADGGSVGADIVIGADGIGSVVRGSMFASREVEPHYAGYVAWRFLLPEPDLAPISVAALSERFAFYHMTGGQALGYLVAGPRGEIEPGRRRYNCVWYRRVADLPGLLVNCRGEPHLYSLPRGSVPADVRDRLVRDAYALLPPPFAAVVEAEPEPFVQAIFDLEVPRMTNGRLALLGDAAFIARPHTAMGVAKAAGDAMALADALRREPVNAALRRYDAERSRVGQAIVQYGRRLGASLE</sequence>
<evidence type="ECO:0000313" key="4">
    <source>
        <dbReference type="Proteomes" id="UP001056937"/>
    </source>
</evidence>
<evidence type="ECO:0000259" key="2">
    <source>
        <dbReference type="Pfam" id="PF22607"/>
    </source>
</evidence>
<organism evidence="3 4">
    <name type="scientific">Sphingomonas morindae</name>
    <dbReference type="NCBI Taxonomy" id="1541170"/>
    <lineage>
        <taxon>Bacteria</taxon>
        <taxon>Pseudomonadati</taxon>
        <taxon>Pseudomonadota</taxon>
        <taxon>Alphaproteobacteria</taxon>
        <taxon>Sphingomonadales</taxon>
        <taxon>Sphingomonadaceae</taxon>
        <taxon>Sphingomonas</taxon>
    </lineage>
</organism>
<dbReference type="SUPFAM" id="SSF51905">
    <property type="entry name" value="FAD/NAD(P)-binding domain"/>
    <property type="match status" value="1"/>
</dbReference>
<keyword evidence="3" id="KW-0503">Monooxygenase</keyword>
<evidence type="ECO:0000259" key="1">
    <source>
        <dbReference type="Pfam" id="PF01494"/>
    </source>
</evidence>
<dbReference type="RefSeq" id="WP_252166636.1">
    <property type="nucleotide sequence ID" value="NZ_CP084930.1"/>
</dbReference>
<protein>
    <submittedName>
        <fullName evidence="3">FAD-dependent monooxygenase</fullName>
    </submittedName>
</protein>
<feature type="domain" description="FAD-binding" evidence="1">
    <location>
        <begin position="2"/>
        <end position="162"/>
    </location>
</feature>
<dbReference type="InterPro" id="IPR054707">
    <property type="entry name" value="DhpH_subs-bd"/>
</dbReference>